<dbReference type="PANTHER" id="PTHR35526">
    <property type="entry name" value="ANTI-SIGMA-F FACTOR RSBW-RELATED"/>
    <property type="match status" value="1"/>
</dbReference>
<proteinExistence type="predicted"/>
<dbReference type="PANTHER" id="PTHR35526:SF3">
    <property type="entry name" value="ANTI-SIGMA-F FACTOR RSBW"/>
    <property type="match status" value="1"/>
</dbReference>
<evidence type="ECO:0000259" key="2">
    <source>
        <dbReference type="Pfam" id="PF13581"/>
    </source>
</evidence>
<dbReference type="Pfam" id="PF13581">
    <property type="entry name" value="HATPase_c_2"/>
    <property type="match status" value="1"/>
</dbReference>
<gene>
    <name evidence="3" type="ORF">AB5J54_19115</name>
</gene>
<keyword evidence="3" id="KW-0547">Nucleotide-binding</keyword>
<keyword evidence="3" id="KW-0067">ATP-binding</keyword>
<protein>
    <submittedName>
        <fullName evidence="3">ATP-binding protein</fullName>
    </submittedName>
</protein>
<dbReference type="GO" id="GO:0004674">
    <property type="term" value="F:protein serine/threonine kinase activity"/>
    <property type="evidence" value="ECO:0007669"/>
    <property type="project" value="UniProtKB-KW"/>
</dbReference>
<evidence type="ECO:0000313" key="3">
    <source>
        <dbReference type="EMBL" id="XDQ72483.1"/>
    </source>
</evidence>
<feature type="domain" description="Histidine kinase/HSP90-like ATPase" evidence="2">
    <location>
        <begin position="12"/>
        <end position="123"/>
    </location>
</feature>
<dbReference type="InterPro" id="IPR050267">
    <property type="entry name" value="Anti-sigma-factor_SerPK"/>
</dbReference>
<keyword evidence="1" id="KW-0723">Serine/threonine-protein kinase</keyword>
<dbReference type="GO" id="GO:0005524">
    <property type="term" value="F:ATP binding"/>
    <property type="evidence" value="ECO:0007669"/>
    <property type="project" value="UniProtKB-KW"/>
</dbReference>
<keyword evidence="1" id="KW-0808">Transferase</keyword>
<dbReference type="EMBL" id="CP163444">
    <property type="protein sequence ID" value="XDQ72483.1"/>
    <property type="molecule type" value="Genomic_DNA"/>
</dbReference>
<dbReference type="InterPro" id="IPR036890">
    <property type="entry name" value="HATPase_C_sf"/>
</dbReference>
<sequence length="150" mass="15635">MEAHQLTLTLPPAPVAVPTARRQVREAITACPTVTAASEAIQTAELVVSELVTNAVRYAGHQPISFVIQFCATALRVEVSDASRTLPRPALPDEDSEGGRGLFLVGVLADRFGTTPTDSGKCCWAEIDLAAPPPAGAAAALSLPTQRSCT</sequence>
<dbReference type="RefSeq" id="WP_369145122.1">
    <property type="nucleotide sequence ID" value="NZ_CP163444.1"/>
</dbReference>
<reference evidence="3" key="1">
    <citation type="submission" date="2024-07" db="EMBL/GenBank/DDBJ databases">
        <authorList>
            <person name="Yu S.T."/>
        </authorList>
    </citation>
    <scope>NUCLEOTIDE SEQUENCE</scope>
    <source>
        <strain evidence="3">R44</strain>
    </source>
</reference>
<dbReference type="Gene3D" id="3.30.565.10">
    <property type="entry name" value="Histidine kinase-like ATPase, C-terminal domain"/>
    <property type="match status" value="1"/>
</dbReference>
<dbReference type="AlphaFoldDB" id="A0AB39T1C6"/>
<accession>A0AB39T1C6</accession>
<name>A0AB39T1C6_9ACTN</name>
<dbReference type="CDD" id="cd16936">
    <property type="entry name" value="HATPase_RsbW-like"/>
    <property type="match status" value="1"/>
</dbReference>
<keyword evidence="1" id="KW-0418">Kinase</keyword>
<dbReference type="InterPro" id="IPR003594">
    <property type="entry name" value="HATPase_dom"/>
</dbReference>
<organism evidence="3">
    <name type="scientific">Streptomyces sp. R44</name>
    <dbReference type="NCBI Taxonomy" id="3238633"/>
    <lineage>
        <taxon>Bacteria</taxon>
        <taxon>Bacillati</taxon>
        <taxon>Actinomycetota</taxon>
        <taxon>Actinomycetes</taxon>
        <taxon>Kitasatosporales</taxon>
        <taxon>Streptomycetaceae</taxon>
        <taxon>Streptomyces</taxon>
    </lineage>
</organism>
<dbReference type="SUPFAM" id="SSF55874">
    <property type="entry name" value="ATPase domain of HSP90 chaperone/DNA topoisomerase II/histidine kinase"/>
    <property type="match status" value="1"/>
</dbReference>
<evidence type="ECO:0000256" key="1">
    <source>
        <dbReference type="ARBA" id="ARBA00022527"/>
    </source>
</evidence>